<evidence type="ECO:0000259" key="2">
    <source>
        <dbReference type="Pfam" id="PF24784"/>
    </source>
</evidence>
<keyword evidence="1" id="KW-0812">Transmembrane</keyword>
<keyword evidence="1" id="KW-1133">Transmembrane helix</keyword>
<feature type="non-terminal residue" evidence="3">
    <location>
        <position position="118"/>
    </location>
</feature>
<reference evidence="3" key="1">
    <citation type="submission" date="2014-12" db="EMBL/GenBank/DDBJ databases">
        <title>Insight into the proteome of Arion vulgaris.</title>
        <authorList>
            <person name="Aradska J."/>
            <person name="Bulat T."/>
            <person name="Smidak R."/>
            <person name="Sarate P."/>
            <person name="Gangsoo J."/>
            <person name="Sialana F."/>
            <person name="Bilban M."/>
            <person name="Lubec G."/>
        </authorList>
    </citation>
    <scope>NUCLEOTIDE SEQUENCE</scope>
    <source>
        <tissue evidence="3">Skin</tissue>
    </source>
</reference>
<sequence>YIQSVMRMLFLNICLGVSSLFATTLAYFPWQKKIPNGNNVPHPCKTNQLWLGVGHNNSNGGGPLNIFGQHFREAGFEWTTNLCSMDSYGDVRTNGEELGDPSCIWKIGLIPTRIMNIS</sequence>
<proteinExistence type="predicted"/>
<keyword evidence="1" id="KW-0472">Membrane</keyword>
<dbReference type="InterPro" id="IPR057626">
    <property type="entry name" value="S-S_Temptin"/>
</dbReference>
<evidence type="ECO:0000256" key="1">
    <source>
        <dbReference type="SAM" id="Phobius"/>
    </source>
</evidence>
<evidence type="ECO:0000313" key="3">
    <source>
        <dbReference type="EMBL" id="CEK57259.1"/>
    </source>
</evidence>
<dbReference type="AlphaFoldDB" id="A0A0B6YM14"/>
<protein>
    <recommendedName>
        <fullName evidence="2">Temptin Cys/Cys disulfide domain-containing protein</fullName>
    </recommendedName>
</protein>
<gene>
    <name evidence="3" type="primary">ORF29693</name>
</gene>
<dbReference type="PANTHER" id="PTHR34737:SF2">
    <property type="entry name" value="EF-HAND DOMAIN-CONTAINING PROTEIN"/>
    <property type="match status" value="1"/>
</dbReference>
<dbReference type="Pfam" id="PF24784">
    <property type="entry name" value="Temptin_C"/>
    <property type="match status" value="1"/>
</dbReference>
<feature type="transmembrane region" description="Helical" evidence="1">
    <location>
        <begin position="9"/>
        <end position="30"/>
    </location>
</feature>
<accession>A0A0B6YM14</accession>
<feature type="non-terminal residue" evidence="3">
    <location>
        <position position="1"/>
    </location>
</feature>
<feature type="domain" description="Temptin Cys/Cys disulfide" evidence="2">
    <location>
        <begin position="26"/>
        <end position="112"/>
    </location>
</feature>
<organism evidence="3">
    <name type="scientific">Arion vulgaris</name>
    <dbReference type="NCBI Taxonomy" id="1028688"/>
    <lineage>
        <taxon>Eukaryota</taxon>
        <taxon>Metazoa</taxon>
        <taxon>Spiralia</taxon>
        <taxon>Lophotrochozoa</taxon>
        <taxon>Mollusca</taxon>
        <taxon>Gastropoda</taxon>
        <taxon>Heterobranchia</taxon>
        <taxon>Euthyneura</taxon>
        <taxon>Panpulmonata</taxon>
        <taxon>Eupulmonata</taxon>
        <taxon>Stylommatophora</taxon>
        <taxon>Helicina</taxon>
        <taxon>Arionoidea</taxon>
        <taxon>Arionidae</taxon>
        <taxon>Arion</taxon>
    </lineage>
</organism>
<name>A0A0B6YM14_9EUPU</name>
<dbReference type="EMBL" id="HACG01010394">
    <property type="protein sequence ID" value="CEK57259.1"/>
    <property type="molecule type" value="Transcribed_RNA"/>
</dbReference>
<dbReference type="PANTHER" id="PTHR34737">
    <property type="entry name" value="EF-HAND DOMAIN-CONTAINING PROTEIN"/>
    <property type="match status" value="1"/>
</dbReference>
<dbReference type="InterPro" id="IPR055313">
    <property type="entry name" value="Temptin-like"/>
</dbReference>